<organism evidence="1 2">
    <name type="scientific">Catharanthus roseus</name>
    <name type="common">Madagascar periwinkle</name>
    <name type="synonym">Vinca rosea</name>
    <dbReference type="NCBI Taxonomy" id="4058"/>
    <lineage>
        <taxon>Eukaryota</taxon>
        <taxon>Viridiplantae</taxon>
        <taxon>Streptophyta</taxon>
        <taxon>Embryophyta</taxon>
        <taxon>Tracheophyta</taxon>
        <taxon>Spermatophyta</taxon>
        <taxon>Magnoliopsida</taxon>
        <taxon>eudicotyledons</taxon>
        <taxon>Gunneridae</taxon>
        <taxon>Pentapetalae</taxon>
        <taxon>asterids</taxon>
        <taxon>lamiids</taxon>
        <taxon>Gentianales</taxon>
        <taxon>Apocynaceae</taxon>
        <taxon>Rauvolfioideae</taxon>
        <taxon>Vinceae</taxon>
        <taxon>Catharanthinae</taxon>
        <taxon>Catharanthus</taxon>
    </lineage>
</organism>
<evidence type="ECO:0000313" key="1">
    <source>
        <dbReference type="EMBL" id="KAI5667914.1"/>
    </source>
</evidence>
<proteinExistence type="predicted"/>
<keyword evidence="2" id="KW-1185">Reference proteome</keyword>
<gene>
    <name evidence="1" type="ORF">M9H77_17767</name>
</gene>
<accession>A0ACC0B5L5</accession>
<dbReference type="Proteomes" id="UP001060085">
    <property type="component" value="Linkage Group LG04"/>
</dbReference>
<comment type="caution">
    <text evidence="1">The sequence shown here is derived from an EMBL/GenBank/DDBJ whole genome shotgun (WGS) entry which is preliminary data.</text>
</comment>
<reference evidence="2" key="1">
    <citation type="journal article" date="2023" name="Nat. Plants">
        <title>Single-cell RNA sequencing provides a high-resolution roadmap for understanding the multicellular compartmentation of specialized metabolism.</title>
        <authorList>
            <person name="Sun S."/>
            <person name="Shen X."/>
            <person name="Li Y."/>
            <person name="Li Y."/>
            <person name="Wang S."/>
            <person name="Li R."/>
            <person name="Zhang H."/>
            <person name="Shen G."/>
            <person name="Guo B."/>
            <person name="Wei J."/>
            <person name="Xu J."/>
            <person name="St-Pierre B."/>
            <person name="Chen S."/>
            <person name="Sun C."/>
        </authorList>
    </citation>
    <scope>NUCLEOTIDE SEQUENCE [LARGE SCALE GENOMIC DNA]</scope>
</reference>
<name>A0ACC0B5L5_CATRO</name>
<sequence length="107" mass="12377">MFFPGMTQSHNSRHTTPTAYCAFVHRESIWGENNMGKRECKCSLSPPGKSERITTHQLSLYTRIQKNMHCHSRVPRTKSESHNEVFGNKFQYLLVNTSQTPYECSIP</sequence>
<evidence type="ECO:0000313" key="2">
    <source>
        <dbReference type="Proteomes" id="UP001060085"/>
    </source>
</evidence>
<protein>
    <submittedName>
        <fullName evidence="1">Uncharacterized protein</fullName>
    </submittedName>
</protein>
<dbReference type="EMBL" id="CM044704">
    <property type="protein sequence ID" value="KAI5667914.1"/>
    <property type="molecule type" value="Genomic_DNA"/>
</dbReference>